<keyword evidence="3" id="KW-0812">Transmembrane</keyword>
<dbReference type="Gene3D" id="1.20.120.1760">
    <property type="match status" value="1"/>
</dbReference>
<protein>
    <submittedName>
        <fullName evidence="4">CDP-diacylglycerol--glycerol-3-phosphate 3-phosphatidyltransferase</fullName>
    </submittedName>
</protein>
<reference evidence="5" key="1">
    <citation type="submission" date="2016-10" db="EMBL/GenBank/DDBJ databases">
        <authorList>
            <person name="Varghese N."/>
            <person name="Submissions S."/>
        </authorList>
    </citation>
    <scope>NUCLEOTIDE SEQUENCE [LARGE SCALE GENOMIC DNA]</scope>
    <source>
        <strain evidence="5">CGMCC 1.7739</strain>
    </source>
</reference>
<keyword evidence="3" id="KW-0472">Membrane</keyword>
<dbReference type="GO" id="GO:0016020">
    <property type="term" value="C:membrane"/>
    <property type="evidence" value="ECO:0007669"/>
    <property type="project" value="InterPro"/>
</dbReference>
<evidence type="ECO:0000256" key="2">
    <source>
        <dbReference type="RuleBase" id="RU003750"/>
    </source>
</evidence>
<feature type="transmembrane region" description="Helical" evidence="3">
    <location>
        <begin position="50"/>
        <end position="70"/>
    </location>
</feature>
<dbReference type="InterPro" id="IPR048254">
    <property type="entry name" value="CDP_ALCOHOL_P_TRANSF_CS"/>
</dbReference>
<dbReference type="GO" id="GO:0016780">
    <property type="term" value="F:phosphotransferase activity, for other substituted phosphate groups"/>
    <property type="evidence" value="ECO:0007669"/>
    <property type="project" value="InterPro"/>
</dbReference>
<proteinExistence type="inferred from homology"/>
<dbReference type="AlphaFoldDB" id="A0A1I2NST6"/>
<feature type="transmembrane region" description="Helical" evidence="3">
    <location>
        <begin position="91"/>
        <end position="113"/>
    </location>
</feature>
<name>A0A1I2NST6_9EURY</name>
<dbReference type="InterPro" id="IPR043130">
    <property type="entry name" value="CDP-OH_PTrfase_TM_dom"/>
</dbReference>
<organism evidence="4 5">
    <name type="scientific">Halopelagius inordinatus</name>
    <dbReference type="NCBI Taxonomy" id="553467"/>
    <lineage>
        <taxon>Archaea</taxon>
        <taxon>Methanobacteriati</taxon>
        <taxon>Methanobacteriota</taxon>
        <taxon>Stenosarchaea group</taxon>
        <taxon>Halobacteria</taxon>
        <taxon>Halobacteriales</taxon>
        <taxon>Haloferacaceae</taxon>
    </lineage>
</organism>
<gene>
    <name evidence="4" type="ORF">SAMN04488063_1237</name>
</gene>
<accession>A0A1I2NST6</accession>
<evidence type="ECO:0000313" key="4">
    <source>
        <dbReference type="EMBL" id="SFG04331.1"/>
    </source>
</evidence>
<feature type="transmembrane region" description="Helical" evidence="3">
    <location>
        <begin position="160"/>
        <end position="190"/>
    </location>
</feature>
<keyword evidence="1 2" id="KW-0808">Transferase</keyword>
<evidence type="ECO:0000256" key="3">
    <source>
        <dbReference type="SAM" id="Phobius"/>
    </source>
</evidence>
<feature type="transmembrane region" description="Helical" evidence="3">
    <location>
        <begin position="235"/>
        <end position="259"/>
    </location>
</feature>
<dbReference type="PROSITE" id="PS00379">
    <property type="entry name" value="CDP_ALCOHOL_P_TRANSF"/>
    <property type="match status" value="1"/>
</dbReference>
<evidence type="ECO:0000256" key="1">
    <source>
        <dbReference type="ARBA" id="ARBA00022679"/>
    </source>
</evidence>
<dbReference type="EMBL" id="FOOQ01000001">
    <property type="protein sequence ID" value="SFG04331.1"/>
    <property type="molecule type" value="Genomic_DNA"/>
</dbReference>
<feature type="transmembrane region" description="Helical" evidence="3">
    <location>
        <begin position="26"/>
        <end position="44"/>
    </location>
</feature>
<dbReference type="InterPro" id="IPR000462">
    <property type="entry name" value="CDP-OH_P_trans"/>
</dbReference>
<dbReference type="Proteomes" id="UP000198876">
    <property type="component" value="Unassembled WGS sequence"/>
</dbReference>
<evidence type="ECO:0000313" key="5">
    <source>
        <dbReference type="Proteomes" id="UP000198876"/>
    </source>
</evidence>
<dbReference type="STRING" id="553467.SAMN04488063_1237"/>
<dbReference type="RefSeq" id="WP_245781306.1">
    <property type="nucleotide sequence ID" value="NZ_FOOQ01000001.1"/>
</dbReference>
<keyword evidence="3" id="KW-1133">Transmembrane helix</keyword>
<comment type="similarity">
    <text evidence="2">Belongs to the CDP-alcohol phosphatidyltransferase class-I family.</text>
</comment>
<keyword evidence="5" id="KW-1185">Reference proteome</keyword>
<feature type="transmembrane region" description="Helical" evidence="3">
    <location>
        <begin position="211"/>
        <end position="229"/>
    </location>
</feature>
<sequence length="270" mass="28452">MSDADIAEENRRTETVPPRLVRRTRAVVALAFGLTALAATGVRTDAGDAVAGQWFAGASVGLAAVCWILVSNRAENRASPGDAVGSTLGPANAVTVGRGVLSAWVLGFAVVAVRPAEFDAWFPALAYGVAVVSDALDGAVARALNCETRLGERLDVEYDAFGLLAAATAGVVGGVVPWPYLAVGVARYAFVAARAVRRRRNRPVFDLPPRRSRRVLAGLQMAYVVVALAPPTPRVVAVTGAALCGLPLLLGFVRDWLLVTGRRTDARRRR</sequence>
<dbReference type="GO" id="GO:0008654">
    <property type="term" value="P:phospholipid biosynthetic process"/>
    <property type="evidence" value="ECO:0007669"/>
    <property type="project" value="InterPro"/>
</dbReference>
<dbReference type="Pfam" id="PF01066">
    <property type="entry name" value="CDP-OH_P_transf"/>
    <property type="match status" value="1"/>
</dbReference>